<proteinExistence type="predicted"/>
<evidence type="ECO:0000256" key="2">
    <source>
        <dbReference type="SAM" id="Phobius"/>
    </source>
</evidence>
<reference evidence="4" key="1">
    <citation type="submission" date="2025-08" db="UniProtKB">
        <authorList>
            <consortium name="RefSeq"/>
        </authorList>
    </citation>
    <scope>IDENTIFICATION</scope>
    <source>
        <tissue evidence="4">Whole organism</tissue>
    </source>
</reference>
<feature type="compositionally biased region" description="Acidic residues" evidence="1">
    <location>
        <begin position="11"/>
        <end position="23"/>
    </location>
</feature>
<gene>
    <name evidence="4" type="primary">LOC108673955</name>
</gene>
<feature type="compositionally biased region" description="Polar residues" evidence="1">
    <location>
        <begin position="180"/>
        <end position="190"/>
    </location>
</feature>
<dbReference type="Proteomes" id="UP000694843">
    <property type="component" value="Unplaced"/>
</dbReference>
<keyword evidence="2" id="KW-1133">Transmembrane helix</keyword>
<feature type="transmembrane region" description="Helical" evidence="2">
    <location>
        <begin position="67"/>
        <end position="86"/>
    </location>
</feature>
<keyword evidence="2" id="KW-0812">Transmembrane</keyword>
<sequence>MEYFSRSDATEQLEVEPSQDSDVETASSHQKANILRWKIVCLVLAVLVTAGWIGIIAVLILKEEWQLVLVAWLLLYSAVHFCYWYCRRHSSRTLTAQIRDHLTSRNPGATDSSPAGDCPPSYDDLVKCETPPPTYTSVVLETPQLKRSMLHGASSLPWFLKRKLLNLSSVAASEGKSSSNTEISEPSTSGSEEKAADTVSVSSVSSVAIAIEDNEEVTAAVELPSYEALMRGAVFTPIHQALAKLPSLPPPYSPRALQTIAEVQQQQNE</sequence>
<dbReference type="GeneID" id="108673955"/>
<dbReference type="RefSeq" id="XP_018017335.1">
    <property type="nucleotide sequence ID" value="XM_018161846.2"/>
</dbReference>
<evidence type="ECO:0000256" key="1">
    <source>
        <dbReference type="SAM" id="MobiDB-lite"/>
    </source>
</evidence>
<organism evidence="3 4">
    <name type="scientific">Hyalella azteca</name>
    <name type="common">Amphipod</name>
    <dbReference type="NCBI Taxonomy" id="294128"/>
    <lineage>
        <taxon>Eukaryota</taxon>
        <taxon>Metazoa</taxon>
        <taxon>Ecdysozoa</taxon>
        <taxon>Arthropoda</taxon>
        <taxon>Crustacea</taxon>
        <taxon>Multicrustacea</taxon>
        <taxon>Malacostraca</taxon>
        <taxon>Eumalacostraca</taxon>
        <taxon>Peracarida</taxon>
        <taxon>Amphipoda</taxon>
        <taxon>Senticaudata</taxon>
        <taxon>Talitrida</taxon>
        <taxon>Talitroidea</taxon>
        <taxon>Hyalellidae</taxon>
        <taxon>Hyalella</taxon>
    </lineage>
</organism>
<protein>
    <submittedName>
        <fullName evidence="4">Uncharacterized protein LOC108673955</fullName>
    </submittedName>
</protein>
<dbReference type="KEGG" id="hazt:108673955"/>
<feature type="transmembrane region" description="Helical" evidence="2">
    <location>
        <begin position="39"/>
        <end position="61"/>
    </location>
</feature>
<feature type="region of interest" description="Disordered" evidence="1">
    <location>
        <begin position="1"/>
        <end position="24"/>
    </location>
</feature>
<evidence type="ECO:0000313" key="4">
    <source>
        <dbReference type="RefSeq" id="XP_018017335.1"/>
    </source>
</evidence>
<keyword evidence="3" id="KW-1185">Reference proteome</keyword>
<feature type="region of interest" description="Disordered" evidence="1">
    <location>
        <begin position="175"/>
        <end position="198"/>
    </location>
</feature>
<keyword evidence="2" id="KW-0472">Membrane</keyword>
<evidence type="ECO:0000313" key="3">
    <source>
        <dbReference type="Proteomes" id="UP000694843"/>
    </source>
</evidence>
<name>A0A8B7NUE3_HYAAZ</name>
<accession>A0A8B7NUE3</accession>
<dbReference type="AlphaFoldDB" id="A0A8B7NUE3"/>
<dbReference type="OrthoDB" id="6366589at2759"/>